<sequence length="93" mass="10823">MVDQPTPSPVMSHLLNEDPKDDYSDPMQFTVRSPKLIRKQTDTVYSNRSSLRIVRSLRRDSGILSPEVYYYEPVEEDEFGKSEKLVKVTDHSF</sequence>
<dbReference type="EMBL" id="UYRU01080584">
    <property type="protein sequence ID" value="VDN31193.1"/>
    <property type="molecule type" value="Genomic_DNA"/>
</dbReference>
<proteinExistence type="predicted"/>
<organism evidence="2 3">
    <name type="scientific">Dibothriocephalus latus</name>
    <name type="common">Fish tapeworm</name>
    <name type="synonym">Diphyllobothrium latum</name>
    <dbReference type="NCBI Taxonomy" id="60516"/>
    <lineage>
        <taxon>Eukaryota</taxon>
        <taxon>Metazoa</taxon>
        <taxon>Spiralia</taxon>
        <taxon>Lophotrochozoa</taxon>
        <taxon>Platyhelminthes</taxon>
        <taxon>Cestoda</taxon>
        <taxon>Eucestoda</taxon>
        <taxon>Diphyllobothriidea</taxon>
        <taxon>Diphyllobothriidae</taxon>
        <taxon>Dibothriocephalus</taxon>
    </lineage>
</organism>
<accession>A0A3P7N3M2</accession>
<protein>
    <submittedName>
        <fullName evidence="2">Uncharacterized protein</fullName>
    </submittedName>
</protein>
<dbReference type="AlphaFoldDB" id="A0A3P7N3M2"/>
<reference evidence="2 3" key="1">
    <citation type="submission" date="2018-11" db="EMBL/GenBank/DDBJ databases">
        <authorList>
            <consortium name="Pathogen Informatics"/>
        </authorList>
    </citation>
    <scope>NUCLEOTIDE SEQUENCE [LARGE SCALE GENOMIC DNA]</scope>
</reference>
<evidence type="ECO:0000313" key="2">
    <source>
        <dbReference type="EMBL" id="VDN31193.1"/>
    </source>
</evidence>
<name>A0A3P7N3M2_DIBLA</name>
<evidence type="ECO:0000256" key="1">
    <source>
        <dbReference type="SAM" id="MobiDB-lite"/>
    </source>
</evidence>
<keyword evidence="3" id="KW-1185">Reference proteome</keyword>
<gene>
    <name evidence="2" type="ORF">DILT_LOCUS15699</name>
</gene>
<dbReference type="Proteomes" id="UP000281553">
    <property type="component" value="Unassembled WGS sequence"/>
</dbReference>
<feature type="region of interest" description="Disordered" evidence="1">
    <location>
        <begin position="1"/>
        <end position="26"/>
    </location>
</feature>
<evidence type="ECO:0000313" key="3">
    <source>
        <dbReference type="Proteomes" id="UP000281553"/>
    </source>
</evidence>